<name>A0A9P3GR50_9APHY</name>
<keyword evidence="3" id="KW-1185">Reference proteome</keyword>
<dbReference type="EMBL" id="BPQB01000144">
    <property type="protein sequence ID" value="GJF00296.1"/>
    <property type="molecule type" value="Genomic_DNA"/>
</dbReference>
<feature type="region of interest" description="Disordered" evidence="1">
    <location>
        <begin position="116"/>
        <end position="175"/>
    </location>
</feature>
<dbReference type="AlphaFoldDB" id="A0A9P3GR50"/>
<evidence type="ECO:0000313" key="2">
    <source>
        <dbReference type="EMBL" id="GJF00296.1"/>
    </source>
</evidence>
<protein>
    <submittedName>
        <fullName evidence="2">Uncharacterized protein</fullName>
    </submittedName>
</protein>
<dbReference type="Proteomes" id="UP000703269">
    <property type="component" value="Unassembled WGS sequence"/>
</dbReference>
<evidence type="ECO:0000256" key="1">
    <source>
        <dbReference type="SAM" id="MobiDB-lite"/>
    </source>
</evidence>
<gene>
    <name evidence="2" type="ORF">PsYK624_165800</name>
</gene>
<evidence type="ECO:0000313" key="3">
    <source>
        <dbReference type="Proteomes" id="UP000703269"/>
    </source>
</evidence>
<comment type="caution">
    <text evidence="2">The sequence shown here is derived from an EMBL/GenBank/DDBJ whole genome shotgun (WGS) entry which is preliminary data.</text>
</comment>
<accession>A0A9P3GR50</accession>
<proteinExistence type="predicted"/>
<organism evidence="2 3">
    <name type="scientific">Phanerochaete sordida</name>
    <dbReference type="NCBI Taxonomy" id="48140"/>
    <lineage>
        <taxon>Eukaryota</taxon>
        <taxon>Fungi</taxon>
        <taxon>Dikarya</taxon>
        <taxon>Basidiomycota</taxon>
        <taxon>Agaricomycotina</taxon>
        <taxon>Agaricomycetes</taxon>
        <taxon>Polyporales</taxon>
        <taxon>Phanerochaetaceae</taxon>
        <taxon>Phanerochaete</taxon>
    </lineage>
</organism>
<sequence length="189" mass="20567">MKCSQSASAFAALLSVIWILSGHELLPLLRRHARDTTLLNTAGLTRPRNNGIDSSRLWLAPAFLGCRRGPQAQGVLQSSSAAFDRSRSFIHSPLAVKAVVLAARGRASLLTCHSAPFSSGRHPRHQHPRPPGASAIPQPLDGEAWKLEDTAHLSSPLSSRQDVHRQQSAAMRRAERLPLRSCTEFAHSP</sequence>
<reference evidence="2 3" key="1">
    <citation type="submission" date="2021-08" db="EMBL/GenBank/DDBJ databases">
        <title>Draft Genome Sequence of Phanerochaete sordida strain YK-624.</title>
        <authorList>
            <person name="Mori T."/>
            <person name="Dohra H."/>
            <person name="Suzuki T."/>
            <person name="Kawagishi H."/>
            <person name="Hirai H."/>
        </authorList>
    </citation>
    <scope>NUCLEOTIDE SEQUENCE [LARGE SCALE GENOMIC DNA]</scope>
    <source>
        <strain evidence="2 3">YK-624</strain>
    </source>
</reference>